<gene>
    <name evidence="2" type="ORF">TIFTF001_017744</name>
</gene>
<name>A0AA88A5N9_FICCA</name>
<keyword evidence="3" id="KW-1185">Reference proteome</keyword>
<feature type="compositionally biased region" description="Polar residues" evidence="1">
    <location>
        <begin position="176"/>
        <end position="187"/>
    </location>
</feature>
<comment type="caution">
    <text evidence="2">The sequence shown here is derived from an EMBL/GenBank/DDBJ whole genome shotgun (WGS) entry which is preliminary data.</text>
</comment>
<feature type="region of interest" description="Disordered" evidence="1">
    <location>
        <begin position="164"/>
        <end position="187"/>
    </location>
</feature>
<evidence type="ECO:0000313" key="3">
    <source>
        <dbReference type="Proteomes" id="UP001187192"/>
    </source>
</evidence>
<dbReference type="AlphaFoldDB" id="A0AA88A5N9"/>
<evidence type="ECO:0000256" key="1">
    <source>
        <dbReference type="SAM" id="MobiDB-lite"/>
    </source>
</evidence>
<dbReference type="Proteomes" id="UP001187192">
    <property type="component" value="Unassembled WGS sequence"/>
</dbReference>
<evidence type="ECO:0000313" key="2">
    <source>
        <dbReference type="EMBL" id="GMN48573.1"/>
    </source>
</evidence>
<accession>A0AA88A5N9</accession>
<dbReference type="EMBL" id="BTGU01000028">
    <property type="protein sequence ID" value="GMN48573.1"/>
    <property type="molecule type" value="Genomic_DNA"/>
</dbReference>
<organism evidence="2 3">
    <name type="scientific">Ficus carica</name>
    <name type="common">Common fig</name>
    <dbReference type="NCBI Taxonomy" id="3494"/>
    <lineage>
        <taxon>Eukaryota</taxon>
        <taxon>Viridiplantae</taxon>
        <taxon>Streptophyta</taxon>
        <taxon>Embryophyta</taxon>
        <taxon>Tracheophyta</taxon>
        <taxon>Spermatophyta</taxon>
        <taxon>Magnoliopsida</taxon>
        <taxon>eudicotyledons</taxon>
        <taxon>Gunneridae</taxon>
        <taxon>Pentapetalae</taxon>
        <taxon>rosids</taxon>
        <taxon>fabids</taxon>
        <taxon>Rosales</taxon>
        <taxon>Moraceae</taxon>
        <taxon>Ficeae</taxon>
        <taxon>Ficus</taxon>
    </lineage>
</organism>
<reference evidence="2" key="1">
    <citation type="submission" date="2023-07" db="EMBL/GenBank/DDBJ databases">
        <title>draft genome sequence of fig (Ficus carica).</title>
        <authorList>
            <person name="Takahashi T."/>
            <person name="Nishimura K."/>
        </authorList>
    </citation>
    <scope>NUCLEOTIDE SEQUENCE</scope>
</reference>
<protein>
    <submittedName>
        <fullName evidence="2">Uncharacterized protein</fullName>
    </submittedName>
</protein>
<proteinExistence type="predicted"/>
<sequence length="187" mass="20985">MVVGVGVRGYREADSSTWEPVGRNTRVMNSCLGTREHQSCRNQWLHSNLYWVYCATVQWFSSVIEAGFQNRSRVLGPRPSFKSGLGLGFQYQGGGLGLSSGSGFKIEIMVSIGFQDRGLGFQYKEHKTRLGLGFWYPQRGGGEFKARSQNLTQFQTQYQNMTTVLKTDPNPGPKTRNPSQCNLRSLT</sequence>